<evidence type="ECO:0008006" key="4">
    <source>
        <dbReference type="Google" id="ProtNLM"/>
    </source>
</evidence>
<reference evidence="2" key="1">
    <citation type="submission" date="2017-02" db="EMBL/GenBank/DDBJ databases">
        <title>Genome of Microbulbifer agarilyticus GP101.</title>
        <authorList>
            <person name="Jung J."/>
            <person name="Bae S.S."/>
            <person name="Baek K."/>
        </authorList>
    </citation>
    <scope>NUCLEOTIDE SEQUENCE [LARGE SCALE GENOMIC DNA]</scope>
    <source>
        <strain evidence="2">GP101</strain>
    </source>
</reference>
<keyword evidence="1" id="KW-1133">Transmembrane helix</keyword>
<keyword evidence="3" id="KW-1185">Reference proteome</keyword>
<feature type="transmembrane region" description="Helical" evidence="1">
    <location>
        <begin position="191"/>
        <end position="207"/>
    </location>
</feature>
<dbReference type="eggNOG" id="ENOG50329TX">
    <property type="taxonomic scope" value="Bacteria"/>
</dbReference>
<feature type="transmembrane region" description="Helical" evidence="1">
    <location>
        <begin position="43"/>
        <end position="60"/>
    </location>
</feature>
<dbReference type="OrthoDB" id="5659946at2"/>
<dbReference type="KEGG" id="maga:Mag101_01700"/>
<dbReference type="STRING" id="260552.Mag101_01700"/>
<evidence type="ECO:0000256" key="1">
    <source>
        <dbReference type="SAM" id="Phobius"/>
    </source>
</evidence>
<dbReference type="Proteomes" id="UP000188219">
    <property type="component" value="Chromosome"/>
</dbReference>
<gene>
    <name evidence="2" type="ORF">Mag101_01700</name>
</gene>
<keyword evidence="1" id="KW-0472">Membrane</keyword>
<organism evidence="2 3">
    <name type="scientific">Microbulbifer agarilyticus</name>
    <dbReference type="NCBI Taxonomy" id="260552"/>
    <lineage>
        <taxon>Bacteria</taxon>
        <taxon>Pseudomonadati</taxon>
        <taxon>Pseudomonadota</taxon>
        <taxon>Gammaproteobacteria</taxon>
        <taxon>Cellvibrionales</taxon>
        <taxon>Microbulbiferaceae</taxon>
        <taxon>Microbulbifer</taxon>
    </lineage>
</organism>
<accession>A0A1Q2M1B9</accession>
<feature type="transmembrane region" description="Helical" evidence="1">
    <location>
        <begin position="212"/>
        <end position="233"/>
    </location>
</feature>
<name>A0A1Q2M1B9_9GAMM</name>
<proteinExistence type="predicted"/>
<dbReference type="EMBL" id="CP019650">
    <property type="protein sequence ID" value="AQQ66501.1"/>
    <property type="molecule type" value="Genomic_DNA"/>
</dbReference>
<feature type="transmembrane region" description="Helical" evidence="1">
    <location>
        <begin position="15"/>
        <end position="36"/>
    </location>
</feature>
<keyword evidence="1" id="KW-0812">Transmembrane</keyword>
<sequence>MRAIAEFAMRSRVRAVILTMVGIPLISPAVLALVGLRRGSGDGLFVLVWGLLPIVAAAGAGYMSPLMAGMAITHFVAVLVSALVLRETSAWSWTLVTLTTVTAAGILVTSQVTGGVLGNLLEAVNEAAGGASTPEAQQLGKAFTSEAQATGYLAWVSVISAMLALLLGRWWQALLYNPGGLQQEMHNLRMPLPLAAAGMLLWIYCLVSEHFVFWGAVAAFPIMVAGICLIHWLVAQRGWGRGPLIALYVMLVIAALPLAGFLCGLALIDSWIDIRARASDKR</sequence>
<evidence type="ECO:0000313" key="3">
    <source>
        <dbReference type="Proteomes" id="UP000188219"/>
    </source>
</evidence>
<protein>
    <recommendedName>
        <fullName evidence="4">DUF2232 domain-containing protein</fullName>
    </recommendedName>
</protein>
<feature type="transmembrane region" description="Helical" evidence="1">
    <location>
        <begin position="152"/>
        <end position="171"/>
    </location>
</feature>
<evidence type="ECO:0000313" key="2">
    <source>
        <dbReference type="EMBL" id="AQQ66501.1"/>
    </source>
</evidence>
<feature type="transmembrane region" description="Helical" evidence="1">
    <location>
        <begin position="245"/>
        <end position="272"/>
    </location>
</feature>
<dbReference type="AlphaFoldDB" id="A0A1Q2M1B9"/>